<sequence>MHPKANQTGICLIRAEAQANLVMITIHLTQDISQKSAERVITVAGVEEAVDTVRAFLTSFTESSQTETV</sequence>
<keyword evidence="2" id="KW-1185">Reference proteome</keyword>
<evidence type="ECO:0000313" key="2">
    <source>
        <dbReference type="Proteomes" id="UP000306628"/>
    </source>
</evidence>
<dbReference type="AlphaFoldDB" id="A0A5S4H5W7"/>
<evidence type="ECO:0000313" key="1">
    <source>
        <dbReference type="EMBL" id="TMR34260.1"/>
    </source>
</evidence>
<comment type="caution">
    <text evidence="1">The sequence shown here is derived from an EMBL/GenBank/DDBJ whole genome shotgun (WGS) entry which is preliminary data.</text>
</comment>
<name>A0A5S4H5W7_9ACTN</name>
<organism evidence="1 2">
    <name type="scientific">Nonomuraea zeae</name>
    <dbReference type="NCBI Taxonomy" id="1642303"/>
    <lineage>
        <taxon>Bacteria</taxon>
        <taxon>Bacillati</taxon>
        <taxon>Actinomycetota</taxon>
        <taxon>Actinomycetes</taxon>
        <taxon>Streptosporangiales</taxon>
        <taxon>Streptosporangiaceae</taxon>
        <taxon>Nonomuraea</taxon>
    </lineage>
</organism>
<protein>
    <submittedName>
        <fullName evidence="1">Uncharacterized protein</fullName>
    </submittedName>
</protein>
<accession>A0A5S4H5W7</accession>
<gene>
    <name evidence="1" type="ORF">ETD85_17630</name>
</gene>
<reference evidence="1 2" key="1">
    <citation type="submission" date="2019-05" db="EMBL/GenBank/DDBJ databases">
        <title>Draft genome sequence of Nonomuraea zeae DSM 100528.</title>
        <authorList>
            <person name="Saricaoglu S."/>
            <person name="Isik K."/>
        </authorList>
    </citation>
    <scope>NUCLEOTIDE SEQUENCE [LARGE SCALE GENOMIC DNA]</scope>
    <source>
        <strain evidence="1 2">DSM 100528</strain>
    </source>
</reference>
<dbReference type="Proteomes" id="UP000306628">
    <property type="component" value="Unassembled WGS sequence"/>
</dbReference>
<dbReference type="RefSeq" id="WP_138690807.1">
    <property type="nucleotide sequence ID" value="NZ_JBHSAZ010000026.1"/>
</dbReference>
<proteinExistence type="predicted"/>
<dbReference type="EMBL" id="VCKX01000047">
    <property type="protein sequence ID" value="TMR34260.1"/>
    <property type="molecule type" value="Genomic_DNA"/>
</dbReference>